<reference evidence="4" key="1">
    <citation type="submission" date="2021-05" db="EMBL/GenBank/DDBJ databases">
        <authorList>
            <person name="Tigano A."/>
        </authorList>
    </citation>
    <scope>NUCLEOTIDE SEQUENCE</scope>
</reference>
<dbReference type="InterPro" id="IPR002110">
    <property type="entry name" value="Ankyrin_rpt"/>
</dbReference>
<comment type="caution">
    <text evidence="4">The sequence shown here is derived from an EMBL/GenBank/DDBJ whole genome shotgun (WGS) entry which is preliminary data.</text>
</comment>
<dbReference type="OrthoDB" id="539213at2759"/>
<dbReference type="GO" id="GO:0005634">
    <property type="term" value="C:nucleus"/>
    <property type="evidence" value="ECO:0007669"/>
    <property type="project" value="TreeGrafter"/>
</dbReference>
<evidence type="ECO:0000256" key="2">
    <source>
        <dbReference type="ARBA" id="ARBA00023043"/>
    </source>
</evidence>
<dbReference type="Proteomes" id="UP000677803">
    <property type="component" value="Unassembled WGS sequence"/>
</dbReference>
<protein>
    <submittedName>
        <fullName evidence="4">(Atlantic silverside) hypothetical protein</fullName>
    </submittedName>
</protein>
<dbReference type="PANTHER" id="PTHR24201">
    <property type="entry name" value="ANK_REP_REGION DOMAIN-CONTAINING PROTEIN"/>
    <property type="match status" value="1"/>
</dbReference>
<sequence>MDVTLNDKLSAASANGDVSAVLGLLRAGASVNGTNSFGRTAVQVMMMGSTPVARALLRHGAEPRAADPSTGATPLHDAAGAGFLDTVRLLLQHRADPRARDHANRLPADVARKNKHDKVAAFLESL</sequence>
<dbReference type="GO" id="GO:0005737">
    <property type="term" value="C:cytoplasm"/>
    <property type="evidence" value="ECO:0007669"/>
    <property type="project" value="TreeGrafter"/>
</dbReference>
<dbReference type="PANTHER" id="PTHR24201:SF8">
    <property type="entry name" value="CYCLIN-DEPENDENT KINASE 4 INHIBITOR B"/>
    <property type="match status" value="1"/>
</dbReference>
<dbReference type="InterPro" id="IPR036770">
    <property type="entry name" value="Ankyrin_rpt-contain_sf"/>
</dbReference>
<dbReference type="PROSITE" id="PS50297">
    <property type="entry name" value="ANK_REP_REGION"/>
    <property type="match status" value="1"/>
</dbReference>
<dbReference type="GO" id="GO:2000045">
    <property type="term" value="P:regulation of G1/S transition of mitotic cell cycle"/>
    <property type="evidence" value="ECO:0007669"/>
    <property type="project" value="TreeGrafter"/>
</dbReference>
<dbReference type="SUPFAM" id="SSF48403">
    <property type="entry name" value="Ankyrin repeat"/>
    <property type="match status" value="1"/>
</dbReference>
<keyword evidence="1" id="KW-0677">Repeat</keyword>
<accession>A0A8S4BR38</accession>
<dbReference type="GO" id="GO:0004861">
    <property type="term" value="F:cyclin-dependent protein serine/threonine kinase inhibitor activity"/>
    <property type="evidence" value="ECO:0007669"/>
    <property type="project" value="TreeGrafter"/>
</dbReference>
<gene>
    <name evidence="4" type="ORF">MMEN_LOCUS20694</name>
</gene>
<evidence type="ECO:0000256" key="3">
    <source>
        <dbReference type="PROSITE-ProRule" id="PRU00023"/>
    </source>
</evidence>
<feature type="repeat" description="ANK" evidence="3">
    <location>
        <begin position="70"/>
        <end position="102"/>
    </location>
</feature>
<dbReference type="Gene3D" id="1.25.40.20">
    <property type="entry name" value="Ankyrin repeat-containing domain"/>
    <property type="match status" value="1"/>
</dbReference>
<dbReference type="EMBL" id="CAJRST010039999">
    <property type="protein sequence ID" value="CAG6017384.1"/>
    <property type="molecule type" value="Genomic_DNA"/>
</dbReference>
<dbReference type="GO" id="GO:0019901">
    <property type="term" value="F:protein kinase binding"/>
    <property type="evidence" value="ECO:0007669"/>
    <property type="project" value="TreeGrafter"/>
</dbReference>
<keyword evidence="2 3" id="KW-0040">ANK repeat</keyword>
<evidence type="ECO:0000313" key="5">
    <source>
        <dbReference type="Proteomes" id="UP000677803"/>
    </source>
</evidence>
<dbReference type="AlphaFoldDB" id="A0A8S4BR38"/>
<dbReference type="Pfam" id="PF12796">
    <property type="entry name" value="Ank_2"/>
    <property type="match status" value="1"/>
</dbReference>
<keyword evidence="5" id="KW-1185">Reference proteome</keyword>
<dbReference type="GO" id="GO:0008285">
    <property type="term" value="P:negative regulation of cell population proliferation"/>
    <property type="evidence" value="ECO:0007669"/>
    <property type="project" value="TreeGrafter"/>
</dbReference>
<proteinExistence type="predicted"/>
<evidence type="ECO:0000313" key="4">
    <source>
        <dbReference type="EMBL" id="CAG6017384.1"/>
    </source>
</evidence>
<dbReference type="PROSITE" id="PS50088">
    <property type="entry name" value="ANK_REPEAT"/>
    <property type="match status" value="1"/>
</dbReference>
<dbReference type="SMART" id="SM00248">
    <property type="entry name" value="ANK"/>
    <property type="match status" value="2"/>
</dbReference>
<evidence type="ECO:0000256" key="1">
    <source>
        <dbReference type="ARBA" id="ARBA00022737"/>
    </source>
</evidence>
<dbReference type="InterPro" id="IPR050776">
    <property type="entry name" value="Ank_Repeat/CDKN_Inhibitor"/>
</dbReference>
<organism evidence="4 5">
    <name type="scientific">Menidia menidia</name>
    <name type="common">Atlantic silverside</name>
    <dbReference type="NCBI Taxonomy" id="238744"/>
    <lineage>
        <taxon>Eukaryota</taxon>
        <taxon>Metazoa</taxon>
        <taxon>Chordata</taxon>
        <taxon>Craniata</taxon>
        <taxon>Vertebrata</taxon>
        <taxon>Euteleostomi</taxon>
        <taxon>Actinopterygii</taxon>
        <taxon>Neopterygii</taxon>
        <taxon>Teleostei</taxon>
        <taxon>Neoteleostei</taxon>
        <taxon>Acanthomorphata</taxon>
        <taxon>Ovalentaria</taxon>
        <taxon>Atherinomorphae</taxon>
        <taxon>Atheriniformes</taxon>
        <taxon>Atherinopsidae</taxon>
        <taxon>Menidiinae</taxon>
        <taxon>Menidia</taxon>
    </lineage>
</organism>
<name>A0A8S4BR38_9TELE</name>